<dbReference type="InterPro" id="IPR006549">
    <property type="entry name" value="HAD-SF_hydro_IIIA"/>
</dbReference>
<feature type="region of interest" description="Disordered" evidence="6">
    <location>
        <begin position="261"/>
        <end position="304"/>
    </location>
</feature>
<dbReference type="Gene3D" id="3.40.50.300">
    <property type="entry name" value="P-loop containing nucleotide triphosphate hydrolases"/>
    <property type="match status" value="1"/>
</dbReference>
<dbReference type="NCBIfam" id="TIGR01662">
    <property type="entry name" value="HAD-SF-IIIA"/>
    <property type="match status" value="1"/>
</dbReference>
<gene>
    <name evidence="9" type="ORF">FSP39_023573</name>
</gene>
<evidence type="ECO:0000256" key="2">
    <source>
        <dbReference type="ARBA" id="ARBA00022763"/>
    </source>
</evidence>
<dbReference type="GO" id="GO:0046404">
    <property type="term" value="F:ATP-dependent polydeoxyribonucleotide 5'-hydroxyl-kinase activity"/>
    <property type="evidence" value="ECO:0007669"/>
    <property type="project" value="TreeGrafter"/>
</dbReference>
<dbReference type="Proteomes" id="UP001186944">
    <property type="component" value="Unassembled WGS sequence"/>
</dbReference>
<evidence type="ECO:0000256" key="4">
    <source>
        <dbReference type="ARBA" id="ARBA00023204"/>
    </source>
</evidence>
<dbReference type="FunFam" id="3.40.50.300:FF:000737">
    <property type="entry name" value="Bifunctional polynucleotide phosphatase/kinase"/>
    <property type="match status" value="1"/>
</dbReference>
<dbReference type="CDD" id="cd01625">
    <property type="entry name" value="HAD_PNP"/>
    <property type="match status" value="1"/>
</dbReference>
<sequence>MFMKVADMITACRLVCPNNTHDPIPLPDGAPVMIGRSIETRCIDPRCSRNQLEITANWKTEEVTIKQIGTNSSAVDGTELEKDRPCKLSKGATLYLLVGQYPQKVEFLREASPKKHNNDSVIPKASSSTKSGKGDGEESQRKNSKSETKKSESERKKCESERKKNESDKKKSTGEKSSNKIESANKKRSASSDSHRKESAKKQKLSDSISDINGKDKPTKEKSNSKTSKDDSGSETEEEDNIKVLEEKLKKLKKDAAEKKFKFSDSDDKDSSKQKSSSTEHKEKTKTESSPCSTSGSTKETVGIPGLLKEGLPAAETTWEQFEKLYVCTMKGVQPMEKVAGFDIDGTIITTQSGKVFPTHVGDWRILLPEIPGRLKKLHKDGYKIVFFTNQSGVSRGKTTIDELKKKFTAVVSKLGVPVQILISTGGGVYRKPAQGMWDFHQKVDAAGRPEKWAAKKKKDFSCSDRLFAMNLGLQFYTPEEYFLSQKAAPFNKPEFDPRKVDTGKPLLEPSDCKVTSSKPEVVVLVGFPACGKSFFAKTHMVPKGYVHVNRDTLGTWQKCVSACDKALREGQSVVIDNTNPDPESRARYINCAKKASVPCRCFLFTTTLTQARHNERFREMIDKSHQPINDMIMNQMKYVSLRHFFFFALLHLKASLFIFTIFLSLLHVYAI</sequence>
<dbReference type="Pfam" id="PF08645">
    <property type="entry name" value="PNK3P"/>
    <property type="match status" value="1"/>
</dbReference>
<feature type="compositionally biased region" description="Polar residues" evidence="6">
    <location>
        <begin position="291"/>
        <end position="300"/>
    </location>
</feature>
<dbReference type="SUPFAM" id="SSF56784">
    <property type="entry name" value="HAD-like"/>
    <property type="match status" value="1"/>
</dbReference>
<dbReference type="SUPFAM" id="SSF49879">
    <property type="entry name" value="SMAD/FHA domain"/>
    <property type="match status" value="1"/>
</dbReference>
<dbReference type="Pfam" id="PF17913">
    <property type="entry name" value="FHA_2"/>
    <property type="match status" value="1"/>
</dbReference>
<feature type="compositionally biased region" description="Basic and acidic residues" evidence="6">
    <location>
        <begin position="193"/>
        <end position="205"/>
    </location>
</feature>
<dbReference type="InterPro" id="IPR023214">
    <property type="entry name" value="HAD_sf"/>
</dbReference>
<feature type="compositionally biased region" description="Basic and acidic residues" evidence="6">
    <location>
        <begin position="132"/>
        <end position="185"/>
    </location>
</feature>
<dbReference type="InterPro" id="IPR013954">
    <property type="entry name" value="PNK3P"/>
</dbReference>
<dbReference type="InterPro" id="IPR041388">
    <property type="entry name" value="FHA_2"/>
</dbReference>
<dbReference type="PANTHER" id="PTHR12083">
    <property type="entry name" value="BIFUNCTIONAL POLYNUCLEOTIDE PHOSPHATASE/KINASE"/>
    <property type="match status" value="1"/>
</dbReference>
<evidence type="ECO:0000313" key="10">
    <source>
        <dbReference type="Proteomes" id="UP001186944"/>
    </source>
</evidence>
<evidence type="ECO:0000256" key="5">
    <source>
        <dbReference type="ARBA" id="ARBA00023242"/>
    </source>
</evidence>
<evidence type="ECO:0000256" key="6">
    <source>
        <dbReference type="SAM" id="MobiDB-lite"/>
    </source>
</evidence>
<dbReference type="Gene3D" id="2.60.200.20">
    <property type="match status" value="1"/>
</dbReference>
<dbReference type="GO" id="GO:0003690">
    <property type="term" value="F:double-stranded DNA binding"/>
    <property type="evidence" value="ECO:0007669"/>
    <property type="project" value="TreeGrafter"/>
</dbReference>
<evidence type="ECO:0000256" key="3">
    <source>
        <dbReference type="ARBA" id="ARBA00022801"/>
    </source>
</evidence>
<evidence type="ECO:0000256" key="7">
    <source>
        <dbReference type="SAM" id="Phobius"/>
    </source>
</evidence>
<evidence type="ECO:0000259" key="8">
    <source>
        <dbReference type="Pfam" id="PF17913"/>
    </source>
</evidence>
<keyword evidence="7" id="KW-0472">Membrane</keyword>
<name>A0AA88XQJ8_PINIB</name>
<keyword evidence="3" id="KW-0378">Hydrolase</keyword>
<dbReference type="NCBIfam" id="TIGR01664">
    <property type="entry name" value="DNA-3'-Pase"/>
    <property type="match status" value="1"/>
</dbReference>
<keyword evidence="5" id="KW-0539">Nucleus</keyword>
<dbReference type="InterPro" id="IPR036412">
    <property type="entry name" value="HAD-like_sf"/>
</dbReference>
<feature type="region of interest" description="Disordered" evidence="6">
    <location>
        <begin position="110"/>
        <end position="243"/>
    </location>
</feature>
<dbReference type="GO" id="GO:0046403">
    <property type="term" value="F:polynucleotide 3'-phosphatase activity"/>
    <property type="evidence" value="ECO:0007669"/>
    <property type="project" value="TreeGrafter"/>
</dbReference>
<dbReference type="Gene3D" id="3.40.50.1000">
    <property type="entry name" value="HAD superfamily/HAD-like"/>
    <property type="match status" value="1"/>
</dbReference>
<keyword evidence="4" id="KW-0234">DNA repair</keyword>
<accession>A0AA88XQJ8</accession>
<protein>
    <recommendedName>
        <fullName evidence="8">PNK FHA domain-containing protein</fullName>
    </recommendedName>
</protein>
<feature type="compositionally biased region" description="Basic and acidic residues" evidence="6">
    <location>
        <begin position="213"/>
        <end position="232"/>
    </location>
</feature>
<feature type="domain" description="PNK FHA" evidence="8">
    <location>
        <begin position="12"/>
        <end position="82"/>
    </location>
</feature>
<feature type="compositionally biased region" description="Basic and acidic residues" evidence="6">
    <location>
        <begin position="261"/>
        <end position="287"/>
    </location>
</feature>
<dbReference type="EMBL" id="VSWD01000012">
    <property type="protein sequence ID" value="KAK3086793.1"/>
    <property type="molecule type" value="Genomic_DNA"/>
</dbReference>
<keyword evidence="7" id="KW-0812">Transmembrane</keyword>
<dbReference type="SUPFAM" id="SSF52540">
    <property type="entry name" value="P-loop containing nucleoside triphosphate hydrolases"/>
    <property type="match status" value="1"/>
</dbReference>
<reference evidence="9" key="1">
    <citation type="submission" date="2019-08" db="EMBL/GenBank/DDBJ databases">
        <title>The improved chromosome-level genome for the pearl oyster Pinctada fucata martensii using PacBio sequencing and Hi-C.</title>
        <authorList>
            <person name="Zheng Z."/>
        </authorList>
    </citation>
    <scope>NUCLEOTIDE SEQUENCE</scope>
    <source>
        <strain evidence="9">ZZ-2019</strain>
        <tissue evidence="9">Adductor muscle</tissue>
    </source>
</reference>
<dbReference type="FunFam" id="3.40.50.1000:FF:000078">
    <property type="entry name" value="Bifunctional polynucleotide phosphatase/kinase"/>
    <property type="match status" value="1"/>
</dbReference>
<evidence type="ECO:0000256" key="1">
    <source>
        <dbReference type="ARBA" id="ARBA00004123"/>
    </source>
</evidence>
<evidence type="ECO:0000313" key="9">
    <source>
        <dbReference type="EMBL" id="KAK3086793.1"/>
    </source>
</evidence>
<keyword evidence="2" id="KW-0227">DNA damage</keyword>
<dbReference type="InterPro" id="IPR008984">
    <property type="entry name" value="SMAD_FHA_dom_sf"/>
</dbReference>
<proteinExistence type="predicted"/>
<organism evidence="9 10">
    <name type="scientific">Pinctada imbricata</name>
    <name type="common">Atlantic pearl-oyster</name>
    <name type="synonym">Pinctada martensii</name>
    <dbReference type="NCBI Taxonomy" id="66713"/>
    <lineage>
        <taxon>Eukaryota</taxon>
        <taxon>Metazoa</taxon>
        <taxon>Spiralia</taxon>
        <taxon>Lophotrochozoa</taxon>
        <taxon>Mollusca</taxon>
        <taxon>Bivalvia</taxon>
        <taxon>Autobranchia</taxon>
        <taxon>Pteriomorphia</taxon>
        <taxon>Pterioida</taxon>
        <taxon>Pterioidea</taxon>
        <taxon>Pteriidae</taxon>
        <taxon>Pinctada</taxon>
    </lineage>
</organism>
<comment type="subcellular location">
    <subcellularLocation>
        <location evidence="1">Nucleus</location>
    </subcellularLocation>
</comment>
<keyword evidence="7" id="KW-1133">Transmembrane helix</keyword>
<feature type="transmembrane region" description="Helical" evidence="7">
    <location>
        <begin position="645"/>
        <end position="671"/>
    </location>
</feature>
<dbReference type="GO" id="GO:0005634">
    <property type="term" value="C:nucleus"/>
    <property type="evidence" value="ECO:0007669"/>
    <property type="project" value="UniProtKB-SubCell"/>
</dbReference>
<comment type="caution">
    <text evidence="9">The sequence shown here is derived from an EMBL/GenBank/DDBJ whole genome shotgun (WGS) entry which is preliminary data.</text>
</comment>
<dbReference type="InterPro" id="IPR027417">
    <property type="entry name" value="P-loop_NTPase"/>
</dbReference>
<keyword evidence="10" id="KW-1185">Reference proteome</keyword>
<dbReference type="PANTHER" id="PTHR12083:SF9">
    <property type="entry name" value="BIFUNCTIONAL POLYNUCLEOTIDE PHOSPHATASE_KINASE"/>
    <property type="match status" value="1"/>
</dbReference>
<dbReference type="Pfam" id="PF13671">
    <property type="entry name" value="AAA_33"/>
    <property type="match status" value="1"/>
</dbReference>
<dbReference type="GO" id="GO:0006281">
    <property type="term" value="P:DNA repair"/>
    <property type="evidence" value="ECO:0007669"/>
    <property type="project" value="UniProtKB-KW"/>
</dbReference>
<dbReference type="AlphaFoldDB" id="A0AA88XQJ8"/>
<dbReference type="InterPro" id="IPR006551">
    <property type="entry name" value="Polynucleotide_phosphatase"/>
</dbReference>